<dbReference type="GO" id="GO:0003700">
    <property type="term" value="F:DNA-binding transcription factor activity"/>
    <property type="evidence" value="ECO:0007669"/>
    <property type="project" value="TreeGrafter"/>
</dbReference>
<dbReference type="InterPro" id="IPR036390">
    <property type="entry name" value="WH_DNA-bd_sf"/>
</dbReference>
<keyword evidence="1" id="KW-0805">Transcription regulation</keyword>
<evidence type="ECO:0000256" key="4">
    <source>
        <dbReference type="SAM" id="MobiDB-lite"/>
    </source>
</evidence>
<dbReference type="Pfam" id="PF09339">
    <property type="entry name" value="HTH_IclR"/>
    <property type="match status" value="1"/>
</dbReference>
<dbReference type="RefSeq" id="WP_376802258.1">
    <property type="nucleotide sequence ID" value="NZ_DBNB01000034.1"/>
</dbReference>
<dbReference type="SUPFAM" id="SSF46785">
    <property type="entry name" value="Winged helix' DNA-binding domain"/>
    <property type="match status" value="1"/>
</dbReference>
<dbReference type="InterPro" id="IPR029016">
    <property type="entry name" value="GAF-like_dom_sf"/>
</dbReference>
<keyword evidence="3" id="KW-0804">Transcription</keyword>
<evidence type="ECO:0000256" key="1">
    <source>
        <dbReference type="ARBA" id="ARBA00023015"/>
    </source>
</evidence>
<dbReference type="PROSITE" id="PS51077">
    <property type="entry name" value="HTH_ICLR"/>
    <property type="match status" value="1"/>
</dbReference>
<evidence type="ECO:0000256" key="3">
    <source>
        <dbReference type="ARBA" id="ARBA00023163"/>
    </source>
</evidence>
<protein>
    <submittedName>
        <fullName evidence="7">IclR family transcriptional regulator</fullName>
    </submittedName>
</protein>
<dbReference type="InterPro" id="IPR036388">
    <property type="entry name" value="WH-like_DNA-bd_sf"/>
</dbReference>
<dbReference type="SUPFAM" id="SSF55781">
    <property type="entry name" value="GAF domain-like"/>
    <property type="match status" value="1"/>
</dbReference>
<keyword evidence="2" id="KW-0238">DNA-binding</keyword>
<evidence type="ECO:0000313" key="8">
    <source>
        <dbReference type="Proteomes" id="UP000192872"/>
    </source>
</evidence>
<dbReference type="InterPro" id="IPR050707">
    <property type="entry name" value="HTH_MetabolicPath_Reg"/>
</dbReference>
<name>A0A1W9HY30_9HYPH</name>
<dbReference type="AlphaFoldDB" id="A0A1W9HY30"/>
<dbReference type="Proteomes" id="UP000192872">
    <property type="component" value="Unassembled WGS sequence"/>
</dbReference>
<evidence type="ECO:0000259" key="6">
    <source>
        <dbReference type="PROSITE" id="PS51078"/>
    </source>
</evidence>
<gene>
    <name evidence="7" type="ORF">A4S15_08305</name>
</gene>
<comment type="caution">
    <text evidence="7">The sequence shown here is derived from an EMBL/GenBank/DDBJ whole genome shotgun (WGS) entry which is preliminary data.</text>
</comment>
<dbReference type="PROSITE" id="PS51078">
    <property type="entry name" value="ICLR_ED"/>
    <property type="match status" value="1"/>
</dbReference>
<dbReference type="PANTHER" id="PTHR30136">
    <property type="entry name" value="HELIX-TURN-HELIX TRANSCRIPTIONAL REGULATOR, ICLR FAMILY"/>
    <property type="match status" value="1"/>
</dbReference>
<dbReference type="InterPro" id="IPR054844">
    <property type="entry name" value="TransRegBhcR"/>
</dbReference>
<feature type="domain" description="IclR-ED" evidence="6">
    <location>
        <begin position="85"/>
        <end position="268"/>
    </location>
</feature>
<proteinExistence type="predicted"/>
<dbReference type="GO" id="GO:0045892">
    <property type="term" value="P:negative regulation of DNA-templated transcription"/>
    <property type="evidence" value="ECO:0007669"/>
    <property type="project" value="TreeGrafter"/>
</dbReference>
<dbReference type="InterPro" id="IPR005471">
    <property type="entry name" value="Tscrpt_reg_IclR_N"/>
</dbReference>
<reference evidence="7 8" key="1">
    <citation type="journal article" date="2017" name="Water Res.">
        <title>Comammox in drinking water systems.</title>
        <authorList>
            <person name="Wang Y."/>
            <person name="Ma L."/>
            <person name="Mao Y."/>
            <person name="Jiang X."/>
            <person name="Xia Y."/>
            <person name="Yu K."/>
            <person name="Li B."/>
            <person name="Zhang T."/>
        </authorList>
    </citation>
    <scope>NUCLEOTIDE SEQUENCE [LARGE SCALE GENOMIC DNA]</scope>
    <source>
        <strain evidence="7">SG_bin8</strain>
    </source>
</reference>
<sequence>MTSENRRRGRPRQSAGHAQQPSIQALDRAIDVLAVVAAHDGVTLSQIASELGQSVATMHRVINSLEQRAMIELSRDSQEWHIGPEAFRLGSAFLRRSNVIERSRPVMRQLTAEMGETSNLGIEWEGNVLFVSQIETHQFIRAFFRPGTVSPFHASGIGKALLSMYDLPRTRAVLQQSGFEAFTANTILTADALLVELDIIRRKGFAVDNEERAKGMRCIAAPILNGFGEPVAGLSISGPTERLPDAHIDTIGGKVKEAAQQISSLLGLLKG</sequence>
<dbReference type="GO" id="GO:0003677">
    <property type="term" value="F:DNA binding"/>
    <property type="evidence" value="ECO:0007669"/>
    <property type="project" value="UniProtKB-KW"/>
</dbReference>
<evidence type="ECO:0000259" key="5">
    <source>
        <dbReference type="PROSITE" id="PS51077"/>
    </source>
</evidence>
<dbReference type="SMART" id="SM00346">
    <property type="entry name" value="HTH_ICLR"/>
    <property type="match status" value="1"/>
</dbReference>
<dbReference type="InterPro" id="IPR014757">
    <property type="entry name" value="Tscrpt_reg_IclR_C"/>
</dbReference>
<feature type="region of interest" description="Disordered" evidence="4">
    <location>
        <begin position="1"/>
        <end position="21"/>
    </location>
</feature>
<dbReference type="Gene3D" id="3.30.450.40">
    <property type="match status" value="1"/>
</dbReference>
<dbReference type="STRING" id="1827387.A4S15_08305"/>
<evidence type="ECO:0000256" key="2">
    <source>
        <dbReference type="ARBA" id="ARBA00023125"/>
    </source>
</evidence>
<dbReference type="PANTHER" id="PTHR30136:SF24">
    <property type="entry name" value="HTH-TYPE TRANSCRIPTIONAL REPRESSOR ALLR"/>
    <property type="match status" value="1"/>
</dbReference>
<dbReference type="EMBL" id="LWDL01000013">
    <property type="protein sequence ID" value="OQW52365.1"/>
    <property type="molecule type" value="Genomic_DNA"/>
</dbReference>
<organism evidence="7 8">
    <name type="scientific">Candidatus Raskinella chloraquaticus</name>
    <dbReference type="NCBI Taxonomy" id="1951219"/>
    <lineage>
        <taxon>Bacteria</taxon>
        <taxon>Pseudomonadati</taxon>
        <taxon>Pseudomonadota</taxon>
        <taxon>Alphaproteobacteria</taxon>
        <taxon>Hyphomicrobiales</taxon>
        <taxon>Phreatobacteraceae</taxon>
        <taxon>Candidatus Raskinella</taxon>
    </lineage>
</organism>
<dbReference type="Pfam" id="PF01614">
    <property type="entry name" value="IclR_C"/>
    <property type="match status" value="1"/>
</dbReference>
<evidence type="ECO:0000313" key="7">
    <source>
        <dbReference type="EMBL" id="OQW52365.1"/>
    </source>
</evidence>
<dbReference type="Gene3D" id="1.10.10.10">
    <property type="entry name" value="Winged helix-like DNA-binding domain superfamily/Winged helix DNA-binding domain"/>
    <property type="match status" value="1"/>
</dbReference>
<dbReference type="NCBIfam" id="NF045644">
    <property type="entry name" value="TransRegBhcR"/>
    <property type="match status" value="1"/>
</dbReference>
<accession>A0A1W9HY30</accession>
<feature type="domain" description="HTH iclR-type" evidence="5">
    <location>
        <begin position="23"/>
        <end position="84"/>
    </location>
</feature>